<keyword evidence="6" id="KW-0814">Transposable element</keyword>
<keyword evidence="9" id="KW-1185">Reference proteome</keyword>
<evidence type="ECO:0000256" key="6">
    <source>
        <dbReference type="RuleBase" id="RU365089"/>
    </source>
</evidence>
<protein>
    <recommendedName>
        <fullName evidence="6">Mutator family transposase</fullName>
    </recommendedName>
</protein>
<evidence type="ECO:0000256" key="7">
    <source>
        <dbReference type="SAM" id="MobiDB-lite"/>
    </source>
</evidence>
<proteinExistence type="inferred from homology"/>
<evidence type="ECO:0000256" key="3">
    <source>
        <dbReference type="ARBA" id="ARBA00022578"/>
    </source>
</evidence>
<keyword evidence="3 6" id="KW-0815">Transposition</keyword>
<dbReference type="Proteomes" id="UP000266313">
    <property type="component" value="Chromosome"/>
</dbReference>
<keyword evidence="5 6" id="KW-0233">DNA recombination</keyword>
<comment type="similarity">
    <text evidence="2 6">Belongs to the transposase mutator family.</text>
</comment>
<evidence type="ECO:0000256" key="2">
    <source>
        <dbReference type="ARBA" id="ARBA00010961"/>
    </source>
</evidence>
<dbReference type="Pfam" id="PF00872">
    <property type="entry name" value="Transposase_mut"/>
    <property type="match status" value="1"/>
</dbReference>
<dbReference type="GO" id="GO:0006313">
    <property type="term" value="P:DNA transposition"/>
    <property type="evidence" value="ECO:0007669"/>
    <property type="project" value="UniProtKB-UniRule"/>
</dbReference>
<dbReference type="InterPro" id="IPR001207">
    <property type="entry name" value="Transposase_mutator"/>
</dbReference>
<gene>
    <name evidence="8" type="ORF">sS8_1086</name>
</gene>
<sequence>MTSDTAKQDALLDELLKGYTNPKDILGEHGLLKQLTRRLVERALEAEMTAHLGYAPHAPEGGGSGNSRNGKSAKTIQTETGPLAIEVPRDRNGDFEPQLVSKRQRRLEGFDEKVLALYARGLSTRGIQGHLEELYGVEVSPTLISNVTESVLADVKAWQSRPLASVYPILYFDALIVKSREAGPVKNKAVYLALGVNLQGEKELLGLWIADTEGAKFWLSVFTELKNRGVQDGFIACVDGLKGLPEAIETVFPNIQVQLCIVHKVRHSLQYVTWKERKAVAKDLRAIYGAATLTEAEAALARFADTWDAKYPAISQSWRADWTRLTVFFDDPPEIRKVLYTTNAIESLNFSLRKLLKTRGAFPIANGVSGSAEAALPNDEAILKILYLGLQRIEKKWTMPIQDWKRALNHFVILFGNRVTL</sequence>
<comment type="function">
    <text evidence="1 6">Required for the transposition of the insertion element.</text>
</comment>
<evidence type="ECO:0000313" key="9">
    <source>
        <dbReference type="Proteomes" id="UP000266313"/>
    </source>
</evidence>
<dbReference type="NCBIfam" id="NF033543">
    <property type="entry name" value="transpos_IS256"/>
    <property type="match status" value="1"/>
</dbReference>
<dbReference type="PANTHER" id="PTHR33217:SF5">
    <property type="entry name" value="MUTATOR FAMILY TRANSPOSASE"/>
    <property type="match status" value="1"/>
</dbReference>
<dbReference type="AlphaFoldDB" id="A0A250KNA6"/>
<dbReference type="KEGG" id="mmai:sS8_1086"/>
<evidence type="ECO:0000256" key="1">
    <source>
        <dbReference type="ARBA" id="ARBA00002190"/>
    </source>
</evidence>
<dbReference type="GO" id="GO:0004803">
    <property type="term" value="F:transposase activity"/>
    <property type="evidence" value="ECO:0007669"/>
    <property type="project" value="UniProtKB-UniRule"/>
</dbReference>
<evidence type="ECO:0000256" key="4">
    <source>
        <dbReference type="ARBA" id="ARBA00023125"/>
    </source>
</evidence>
<dbReference type="GO" id="GO:0003677">
    <property type="term" value="F:DNA binding"/>
    <property type="evidence" value="ECO:0007669"/>
    <property type="project" value="UniProtKB-UniRule"/>
</dbReference>
<keyword evidence="4 6" id="KW-0238">DNA-binding</keyword>
<accession>A0A250KNA6</accession>
<dbReference type="RefSeq" id="WP_119628721.1">
    <property type="nucleotide sequence ID" value="NZ_AP017928.1"/>
</dbReference>
<reference evidence="8 9" key="1">
    <citation type="submission" date="2016-12" db="EMBL/GenBank/DDBJ databases">
        <title>Genome sequencing of Methylocaldum marinum.</title>
        <authorList>
            <person name="Takeuchi M."/>
            <person name="Kamagata Y."/>
            <person name="Hiraoka S."/>
            <person name="Oshima K."/>
            <person name="Hattori M."/>
            <person name="Iwasaki W."/>
        </authorList>
    </citation>
    <scope>NUCLEOTIDE SEQUENCE [LARGE SCALE GENOMIC DNA]</scope>
    <source>
        <strain evidence="8 9">S8</strain>
    </source>
</reference>
<name>A0A250KNA6_9GAMM</name>
<evidence type="ECO:0000313" key="8">
    <source>
        <dbReference type="EMBL" id="BBA33048.1"/>
    </source>
</evidence>
<evidence type="ECO:0000256" key="5">
    <source>
        <dbReference type="ARBA" id="ARBA00023172"/>
    </source>
</evidence>
<feature type="region of interest" description="Disordered" evidence="7">
    <location>
        <begin position="54"/>
        <end position="74"/>
    </location>
</feature>
<dbReference type="OrthoDB" id="9779930at2"/>
<dbReference type="EMBL" id="AP017928">
    <property type="protein sequence ID" value="BBA33048.1"/>
    <property type="molecule type" value="Genomic_DNA"/>
</dbReference>
<organism evidence="8 9">
    <name type="scientific">Methylocaldum marinum</name>
    <dbReference type="NCBI Taxonomy" id="1432792"/>
    <lineage>
        <taxon>Bacteria</taxon>
        <taxon>Pseudomonadati</taxon>
        <taxon>Pseudomonadota</taxon>
        <taxon>Gammaproteobacteria</taxon>
        <taxon>Methylococcales</taxon>
        <taxon>Methylococcaceae</taxon>
        <taxon>Methylocaldum</taxon>
    </lineage>
</organism>
<dbReference type="PANTHER" id="PTHR33217">
    <property type="entry name" value="TRANSPOSASE FOR INSERTION SEQUENCE ELEMENT IS1081"/>
    <property type="match status" value="1"/>
</dbReference>